<evidence type="ECO:0000256" key="1">
    <source>
        <dbReference type="ARBA" id="ARBA00006360"/>
    </source>
</evidence>
<dbReference type="Gene3D" id="1.20.272.10">
    <property type="match status" value="1"/>
</dbReference>
<dbReference type="InterPro" id="IPR003593">
    <property type="entry name" value="AAA+_ATPase"/>
</dbReference>
<evidence type="ECO:0000256" key="4">
    <source>
        <dbReference type="ARBA" id="ARBA00022695"/>
    </source>
</evidence>
<keyword evidence="7" id="KW-0547">Nucleotide-binding</keyword>
<keyword evidence="3" id="KW-0808">Transferase</keyword>
<evidence type="ECO:0000256" key="2">
    <source>
        <dbReference type="ARBA" id="ARBA00012417"/>
    </source>
</evidence>
<dbReference type="GO" id="GO:0003677">
    <property type="term" value="F:DNA binding"/>
    <property type="evidence" value="ECO:0007669"/>
    <property type="project" value="InterPro"/>
</dbReference>
<dbReference type="InterPro" id="IPR008921">
    <property type="entry name" value="DNA_pol3_clamp-load_cplx_C"/>
</dbReference>
<keyword evidence="6" id="KW-0479">Metal-binding</keyword>
<feature type="compositionally biased region" description="Pro residues" evidence="12">
    <location>
        <begin position="428"/>
        <end position="439"/>
    </location>
</feature>
<dbReference type="PANTHER" id="PTHR11669:SF0">
    <property type="entry name" value="PROTEIN STICHEL-LIKE 2"/>
    <property type="match status" value="1"/>
</dbReference>
<dbReference type="GO" id="GO:0046872">
    <property type="term" value="F:metal ion binding"/>
    <property type="evidence" value="ECO:0007669"/>
    <property type="project" value="UniProtKB-KW"/>
</dbReference>
<dbReference type="OrthoDB" id="9810148at2"/>
<keyword evidence="9" id="KW-0067">ATP-binding</keyword>
<reference evidence="14 15" key="1">
    <citation type="submission" date="2016-09" db="EMBL/GenBank/DDBJ databases">
        <authorList>
            <person name="Capua I."/>
            <person name="De Benedictis P."/>
            <person name="Joannis T."/>
            <person name="Lombin L.H."/>
            <person name="Cattoli G."/>
        </authorList>
    </citation>
    <scope>NUCLEOTIDE SEQUENCE [LARGE SCALE GENOMIC DNA]</scope>
    <source>
        <strain evidence="14 15">ISLP-3</strain>
    </source>
</reference>
<evidence type="ECO:0000256" key="5">
    <source>
        <dbReference type="ARBA" id="ARBA00022705"/>
    </source>
</evidence>
<feature type="compositionally biased region" description="Low complexity" evidence="12">
    <location>
        <begin position="512"/>
        <end position="522"/>
    </location>
</feature>
<dbReference type="NCBIfam" id="TIGR02397">
    <property type="entry name" value="dnaX_nterm"/>
    <property type="match status" value="1"/>
</dbReference>
<keyword evidence="15" id="KW-1185">Reference proteome</keyword>
<feature type="region of interest" description="Disordered" evidence="12">
    <location>
        <begin position="682"/>
        <end position="832"/>
    </location>
</feature>
<evidence type="ECO:0000259" key="13">
    <source>
        <dbReference type="SMART" id="SM00382"/>
    </source>
</evidence>
<evidence type="ECO:0000256" key="12">
    <source>
        <dbReference type="SAM" id="MobiDB-lite"/>
    </source>
</evidence>
<feature type="region of interest" description="Disordered" evidence="12">
    <location>
        <begin position="621"/>
        <end position="645"/>
    </location>
</feature>
<keyword evidence="5" id="KW-0235">DNA replication</keyword>
<evidence type="ECO:0000256" key="7">
    <source>
        <dbReference type="ARBA" id="ARBA00022741"/>
    </source>
</evidence>
<feature type="compositionally biased region" description="Low complexity" evidence="12">
    <location>
        <begin position="720"/>
        <end position="730"/>
    </location>
</feature>
<organism evidence="14 15">
    <name type="scientific">Sanguibacter gelidistatuariae</name>
    <dbReference type="NCBI Taxonomy" id="1814289"/>
    <lineage>
        <taxon>Bacteria</taxon>
        <taxon>Bacillati</taxon>
        <taxon>Actinomycetota</taxon>
        <taxon>Actinomycetes</taxon>
        <taxon>Micrococcales</taxon>
        <taxon>Sanguibacteraceae</taxon>
        <taxon>Sanguibacter</taxon>
    </lineage>
</organism>
<feature type="compositionally biased region" description="Low complexity" evidence="12">
    <location>
        <begin position="455"/>
        <end position="504"/>
    </location>
</feature>
<dbReference type="InterPro" id="IPR012763">
    <property type="entry name" value="DNA_pol_III_sug/sutau_N"/>
</dbReference>
<dbReference type="PANTHER" id="PTHR11669">
    <property type="entry name" value="REPLICATION FACTOR C / DNA POLYMERASE III GAMMA-TAU SUBUNIT"/>
    <property type="match status" value="1"/>
</dbReference>
<feature type="compositionally biased region" description="Low complexity" evidence="12">
    <location>
        <begin position="754"/>
        <end position="781"/>
    </location>
</feature>
<dbReference type="Pfam" id="PF12169">
    <property type="entry name" value="DNA_pol3_gamma3"/>
    <property type="match status" value="1"/>
</dbReference>
<feature type="domain" description="AAA+ ATPase" evidence="13">
    <location>
        <begin position="36"/>
        <end position="305"/>
    </location>
</feature>
<dbReference type="SUPFAM" id="SSF48019">
    <property type="entry name" value="post-AAA+ oligomerization domain-like"/>
    <property type="match status" value="1"/>
</dbReference>
<comment type="similarity">
    <text evidence="1">Belongs to the DnaX/STICHEL family.</text>
</comment>
<dbReference type="GO" id="GO:0006261">
    <property type="term" value="P:DNA-templated DNA replication"/>
    <property type="evidence" value="ECO:0007669"/>
    <property type="project" value="TreeGrafter"/>
</dbReference>
<dbReference type="RefSeq" id="WP_093180288.1">
    <property type="nucleotide sequence ID" value="NZ_FMYH01000001.1"/>
</dbReference>
<dbReference type="InterPro" id="IPR027417">
    <property type="entry name" value="P-loop_NTPase"/>
</dbReference>
<feature type="region of interest" description="Disordered" evidence="12">
    <location>
        <begin position="427"/>
        <end position="541"/>
    </location>
</feature>
<gene>
    <name evidence="14" type="ORF">SAMN05216410_0308</name>
</gene>
<dbReference type="AlphaFoldDB" id="A0A1G6GN46"/>
<dbReference type="Pfam" id="PF22608">
    <property type="entry name" value="DNAX_ATPase_lid"/>
    <property type="match status" value="1"/>
</dbReference>
<accession>A0A1G6GN46</accession>
<dbReference type="GO" id="GO:0009360">
    <property type="term" value="C:DNA polymerase III complex"/>
    <property type="evidence" value="ECO:0007669"/>
    <property type="project" value="InterPro"/>
</dbReference>
<dbReference type="Gene3D" id="3.40.50.300">
    <property type="entry name" value="P-loop containing nucleotide triphosphate hydrolases"/>
    <property type="match status" value="1"/>
</dbReference>
<dbReference type="Gene3D" id="1.10.8.60">
    <property type="match status" value="1"/>
</dbReference>
<keyword evidence="4" id="KW-0548">Nucleotidyltransferase</keyword>
<dbReference type="STRING" id="1814289.SAMN05216410_0308"/>
<dbReference type="InterPro" id="IPR050238">
    <property type="entry name" value="DNA_Rep/Repair_Clamp_Loader"/>
</dbReference>
<comment type="catalytic activity">
    <reaction evidence="11">
        <text>DNA(n) + a 2'-deoxyribonucleoside 5'-triphosphate = DNA(n+1) + diphosphate</text>
        <dbReference type="Rhea" id="RHEA:22508"/>
        <dbReference type="Rhea" id="RHEA-COMP:17339"/>
        <dbReference type="Rhea" id="RHEA-COMP:17340"/>
        <dbReference type="ChEBI" id="CHEBI:33019"/>
        <dbReference type="ChEBI" id="CHEBI:61560"/>
        <dbReference type="ChEBI" id="CHEBI:173112"/>
        <dbReference type="EC" id="2.7.7.7"/>
    </reaction>
</comment>
<feature type="compositionally biased region" description="Polar residues" evidence="12">
    <location>
        <begin position="528"/>
        <end position="541"/>
    </location>
</feature>
<keyword evidence="10" id="KW-0239">DNA-directed DNA polymerase</keyword>
<dbReference type="GO" id="GO:0005524">
    <property type="term" value="F:ATP binding"/>
    <property type="evidence" value="ECO:0007669"/>
    <property type="project" value="UniProtKB-KW"/>
</dbReference>
<protein>
    <recommendedName>
        <fullName evidence="2">DNA-directed DNA polymerase</fullName>
        <ecNumber evidence="2">2.7.7.7</ecNumber>
    </recommendedName>
</protein>
<dbReference type="InterPro" id="IPR045085">
    <property type="entry name" value="HLD_clamp_pol_III_gamma_tau"/>
</dbReference>
<dbReference type="EMBL" id="FMYH01000001">
    <property type="protein sequence ID" value="SDB83391.1"/>
    <property type="molecule type" value="Genomic_DNA"/>
</dbReference>
<evidence type="ECO:0000256" key="10">
    <source>
        <dbReference type="ARBA" id="ARBA00022932"/>
    </source>
</evidence>
<name>A0A1G6GN46_9MICO</name>
<evidence type="ECO:0000313" key="15">
    <source>
        <dbReference type="Proteomes" id="UP000199039"/>
    </source>
</evidence>
<evidence type="ECO:0000256" key="8">
    <source>
        <dbReference type="ARBA" id="ARBA00022833"/>
    </source>
</evidence>
<dbReference type="Proteomes" id="UP000199039">
    <property type="component" value="Unassembled WGS sequence"/>
</dbReference>
<dbReference type="FunFam" id="3.40.50.300:FF:000014">
    <property type="entry name" value="DNA polymerase III subunit gamma/tau"/>
    <property type="match status" value="1"/>
</dbReference>
<sequence>MSTALYRRYRPENFAEVIGQEHVTEPLMQALRSNRVNHAYLFSGPRGCGKTTSARILARILNCARNTPETPSDTPCGECESCIELARGGPGSLDVVEIDAASHGGVDDARELRERATFSPSRDRFKIFILDEAHMVTAQGFNALLKIVEEPPEYLKFIFATTEPEKVIGTIRSRTHHYPFRLVAPETLQTYLASLAASEHIAVGAGVLPLVVRAGGGSVRDSLSVLDQLMAGAEGATLDYERAVSLLGFTHVTLLDDVVDALAARDGASMFRVVDHVIATGHEPRRFVEDVLERLRDLIVLSVSGDAAQAVLRSVPADQLARMRTQAVNLGASELSRSADVVNAALTEMSGATSPRLHLELLCARLLLPAADDTTAGIGARLDRLERGLASGAAARPVATTSAVIAPAPAPAAVAPVAAVAQEAPAPVSQPAPASPAAPIPASTGGAIAPPPWDDPAVVTAAPAEPEVSVPQEPAAVAPPAAADLAQAQAQAQAVPAAPQAAPAQPAPAQPAPGQLAPVQPATAPQAHVSSEASAVGASTTDMLRRRWPEVLDTLSRLRKATWALVAQNAQVADLNDSTLRLTFASAGLATAFRSGPGAELVQRAIRETLGFDVRVEGGIEEPGRAPAAPAAAALPSVRPPSSGSVAGIDPVAAAASWDMPATPAASRPAAAVPGVQPTTAAPVRAGRAVPDSTVPDSTVPDSAVPDPARAESREGGSPGSAPASPGHASEYGEEPPGDFDHEPAPEYGSGRTPAGTSRPAASGSARPSAAPSNAAPSNGAQPQPVAETAPPVAESPRRAAERVVAATRAQEEARAQIVDDPQPDDEDLASSGQVGAPLIAQILGGVVIEEILDV</sequence>
<evidence type="ECO:0000256" key="9">
    <source>
        <dbReference type="ARBA" id="ARBA00022840"/>
    </source>
</evidence>
<evidence type="ECO:0000256" key="3">
    <source>
        <dbReference type="ARBA" id="ARBA00022679"/>
    </source>
</evidence>
<dbReference type="Pfam" id="PF13177">
    <property type="entry name" value="DNA_pol3_delta2"/>
    <property type="match status" value="1"/>
</dbReference>
<dbReference type="GO" id="GO:0003887">
    <property type="term" value="F:DNA-directed DNA polymerase activity"/>
    <property type="evidence" value="ECO:0007669"/>
    <property type="project" value="UniProtKB-KW"/>
</dbReference>
<evidence type="ECO:0000313" key="14">
    <source>
        <dbReference type="EMBL" id="SDB83391.1"/>
    </source>
</evidence>
<keyword evidence="8" id="KW-0862">Zinc</keyword>
<dbReference type="SMART" id="SM00382">
    <property type="entry name" value="AAA"/>
    <property type="match status" value="1"/>
</dbReference>
<proteinExistence type="inferred from homology"/>
<evidence type="ECO:0000256" key="6">
    <source>
        <dbReference type="ARBA" id="ARBA00022723"/>
    </source>
</evidence>
<dbReference type="NCBIfam" id="NF005846">
    <property type="entry name" value="PRK07764.1-6"/>
    <property type="match status" value="1"/>
</dbReference>
<dbReference type="EC" id="2.7.7.7" evidence="2"/>
<dbReference type="SUPFAM" id="SSF52540">
    <property type="entry name" value="P-loop containing nucleoside triphosphate hydrolases"/>
    <property type="match status" value="1"/>
</dbReference>
<dbReference type="InterPro" id="IPR022754">
    <property type="entry name" value="DNA_pol_III_gamma-3"/>
</dbReference>
<evidence type="ECO:0000256" key="11">
    <source>
        <dbReference type="ARBA" id="ARBA00049244"/>
    </source>
</evidence>
<dbReference type="CDD" id="cd00009">
    <property type="entry name" value="AAA"/>
    <property type="match status" value="1"/>
</dbReference>